<evidence type="ECO:0000259" key="2">
    <source>
        <dbReference type="SMART" id="SM00470"/>
    </source>
</evidence>
<dbReference type="RefSeq" id="WP_271313646.1">
    <property type="nucleotide sequence ID" value="NZ_JABXJJ020000001.1"/>
</dbReference>
<sequence length="350" mass="37639">MSQDDGVTIDGGADFLRRIASHLQAIHTSPVRLLAIGSLTWDDSPRVSGLDDNHVRLLANLESPLPPITVHAPTLAVIDGAHRVRAALLQGRERIPAYVFGGSQDEAFLLSVSVNTTNGLPLSVADRVSAARRILAAHPVWSDRAVATVAGMSASAVAALRRRATPAGDRPAVRVGRDGRLRPVDRAIGRERASEFIRANPTATLRQVAAAAGISPATVADVRDRLRRGVDPVPRGRRAGECRMDRSAPALSRAHEGPDGEGRSLAGLTETLLRLRRDPALRFNDTGREVLRLLSICTATAQRRQRILTTVPAHCLGPLAELMHGYADVLRQFGEELEQANGNPTAIPRR</sequence>
<dbReference type="EMBL" id="JABXJJ020000001">
    <property type="protein sequence ID" value="MDI5967868.1"/>
    <property type="molecule type" value="Genomic_DNA"/>
</dbReference>
<dbReference type="SMART" id="SM00470">
    <property type="entry name" value="ParB"/>
    <property type="match status" value="1"/>
</dbReference>
<evidence type="ECO:0000256" key="1">
    <source>
        <dbReference type="SAM" id="MobiDB-lite"/>
    </source>
</evidence>
<feature type="region of interest" description="Disordered" evidence="1">
    <location>
        <begin position="245"/>
        <end position="264"/>
    </location>
</feature>
<dbReference type="InterPro" id="IPR036086">
    <property type="entry name" value="ParB/Sulfiredoxin_sf"/>
</dbReference>
<accession>A0AA90GYV7</accession>
<dbReference type="AlphaFoldDB" id="A0AA90GYV7"/>
<reference evidence="3" key="1">
    <citation type="submission" date="2023-05" db="EMBL/GenBank/DDBJ databases">
        <title>Streptantibioticus silvisoli sp. nov., acidotolerant actinomycetes 1 from pine litter.</title>
        <authorList>
            <person name="Swiecimska M."/>
            <person name="Golinska P."/>
            <person name="Sangal V."/>
            <person name="Wachnowicz B."/>
            <person name="Goodfellow M."/>
        </authorList>
    </citation>
    <scope>NUCLEOTIDE SEQUENCE</scope>
    <source>
        <strain evidence="3">SL13</strain>
    </source>
</reference>
<feature type="compositionally biased region" description="Basic and acidic residues" evidence="1">
    <location>
        <begin position="253"/>
        <end position="262"/>
    </location>
</feature>
<evidence type="ECO:0000313" key="3">
    <source>
        <dbReference type="EMBL" id="MDI5967868.1"/>
    </source>
</evidence>
<feature type="domain" description="ParB-like N-terminal" evidence="2">
    <location>
        <begin position="32"/>
        <end position="116"/>
    </location>
</feature>
<dbReference type="InterPro" id="IPR003115">
    <property type="entry name" value="ParB_N"/>
</dbReference>
<organism evidence="3">
    <name type="scientific">Streptantibioticus silvisoli</name>
    <dbReference type="NCBI Taxonomy" id="2705255"/>
    <lineage>
        <taxon>Bacteria</taxon>
        <taxon>Bacillati</taxon>
        <taxon>Actinomycetota</taxon>
        <taxon>Actinomycetes</taxon>
        <taxon>Kitasatosporales</taxon>
        <taxon>Streptomycetaceae</taxon>
        <taxon>Streptantibioticus</taxon>
    </lineage>
</organism>
<protein>
    <submittedName>
        <fullName evidence="3">Transcriptional regulator</fullName>
    </submittedName>
</protein>
<comment type="caution">
    <text evidence="3">The sequence shown here is derived from an EMBL/GenBank/DDBJ whole genome shotgun (WGS) entry which is preliminary data.</text>
</comment>
<gene>
    <name evidence="3" type="ORF">POF50_000615</name>
</gene>
<dbReference type="SUPFAM" id="SSF110849">
    <property type="entry name" value="ParB/Sulfiredoxin"/>
    <property type="match status" value="1"/>
</dbReference>
<proteinExistence type="predicted"/>
<name>A0AA90GYV7_9ACTN</name>